<dbReference type="EMBL" id="LGUE01000004">
    <property type="protein sequence ID" value="KON84609.1"/>
    <property type="molecule type" value="Genomic_DNA"/>
</dbReference>
<evidence type="ECO:0000256" key="3">
    <source>
        <dbReference type="ARBA" id="ARBA00022989"/>
    </source>
</evidence>
<dbReference type="Pfam" id="PF01794">
    <property type="entry name" value="Ferric_reduct"/>
    <property type="match status" value="1"/>
</dbReference>
<evidence type="ECO:0000256" key="1">
    <source>
        <dbReference type="ARBA" id="ARBA00004141"/>
    </source>
</evidence>
<proteinExistence type="predicted"/>
<dbReference type="STRING" id="189381.GCA_900166615_01630"/>
<keyword evidence="2" id="KW-0812">Transmembrane</keyword>
<evidence type="ECO:0000313" key="6">
    <source>
        <dbReference type="EMBL" id="KON84609.1"/>
    </source>
</evidence>
<dbReference type="GO" id="GO:0016020">
    <property type="term" value="C:membrane"/>
    <property type="evidence" value="ECO:0007669"/>
    <property type="project" value="UniProtKB-SubCell"/>
</dbReference>
<keyword evidence="7" id="KW-1185">Reference proteome</keyword>
<dbReference type="PATRIC" id="fig|189381.12.peg.2267"/>
<accession>A0A0M0G481</accession>
<dbReference type="AlphaFoldDB" id="A0A0M0G481"/>
<protein>
    <recommendedName>
        <fullName evidence="5">Ferric oxidoreductase domain-containing protein</fullName>
    </recommendedName>
</protein>
<evidence type="ECO:0000256" key="4">
    <source>
        <dbReference type="ARBA" id="ARBA00023136"/>
    </source>
</evidence>
<evidence type="ECO:0000313" key="7">
    <source>
        <dbReference type="Proteomes" id="UP000037405"/>
    </source>
</evidence>
<dbReference type="RefSeq" id="WP_053428206.1">
    <property type="nucleotide sequence ID" value="NZ_FVYY01000008.1"/>
</dbReference>
<keyword evidence="4" id="KW-0472">Membrane</keyword>
<comment type="subcellular location">
    <subcellularLocation>
        <location evidence="1">Membrane</location>
        <topology evidence="1">Multi-pass membrane protein</topology>
    </subcellularLocation>
</comment>
<feature type="domain" description="Ferric oxidoreductase" evidence="5">
    <location>
        <begin position="12"/>
        <end position="127"/>
    </location>
</feature>
<sequence>MNWIWFGIRVLGLTSYLLLTLSVLGGILRGVPKKKFFLLQFHQQIGQIALLLGGLHGFLLLFDSYEPYSLTGLLIPFASSFEPVLSGFGTIGLYLLLIVIVTSDFMKTIGRAAWKKAHYLAFPSWLLIWAHGLFIGTEGREEWALAMYGSTFLLVLFATIYMTVGRRKQNKPVDARSSH</sequence>
<gene>
    <name evidence="6" type="ORF">AF331_11245</name>
</gene>
<reference evidence="7" key="1">
    <citation type="submission" date="2015-07" db="EMBL/GenBank/DDBJ databases">
        <title>Fjat-14235 jcm11544.</title>
        <authorList>
            <person name="Liu B."/>
            <person name="Wang J."/>
            <person name="Zhu Y."/>
            <person name="Liu G."/>
            <person name="Chen Q."/>
            <person name="Chen Z."/>
            <person name="Lan J."/>
            <person name="Che J."/>
            <person name="Ge C."/>
            <person name="Shi H."/>
            <person name="Pan Z."/>
            <person name="Liu X."/>
        </authorList>
    </citation>
    <scope>NUCLEOTIDE SEQUENCE [LARGE SCALE GENOMIC DNA]</scope>
    <source>
        <strain evidence="7">JCM 11544</strain>
    </source>
</reference>
<organism evidence="6 7">
    <name type="scientific">Rossellomorea marisflavi</name>
    <dbReference type="NCBI Taxonomy" id="189381"/>
    <lineage>
        <taxon>Bacteria</taxon>
        <taxon>Bacillati</taxon>
        <taxon>Bacillota</taxon>
        <taxon>Bacilli</taxon>
        <taxon>Bacillales</taxon>
        <taxon>Bacillaceae</taxon>
        <taxon>Rossellomorea</taxon>
    </lineage>
</organism>
<dbReference type="InterPro" id="IPR013130">
    <property type="entry name" value="Fe3_Rdtase_TM_dom"/>
</dbReference>
<evidence type="ECO:0000259" key="5">
    <source>
        <dbReference type="Pfam" id="PF01794"/>
    </source>
</evidence>
<dbReference type="Proteomes" id="UP000037405">
    <property type="component" value="Unassembled WGS sequence"/>
</dbReference>
<comment type="caution">
    <text evidence="6">The sequence shown here is derived from an EMBL/GenBank/DDBJ whole genome shotgun (WGS) entry which is preliminary data.</text>
</comment>
<dbReference type="OrthoDB" id="6656329at2"/>
<evidence type="ECO:0000256" key="2">
    <source>
        <dbReference type="ARBA" id="ARBA00022692"/>
    </source>
</evidence>
<keyword evidence="3" id="KW-1133">Transmembrane helix</keyword>
<name>A0A0M0G481_9BACI</name>